<dbReference type="EMBL" id="SJPY01000006">
    <property type="protein sequence ID" value="TWU39075.1"/>
    <property type="molecule type" value="Genomic_DNA"/>
</dbReference>
<dbReference type="Proteomes" id="UP000315471">
    <property type="component" value="Unassembled WGS sequence"/>
</dbReference>
<gene>
    <name evidence="1" type="ORF">Q31b_41570</name>
</gene>
<dbReference type="AlphaFoldDB" id="A0A5C6DS50"/>
<proteinExistence type="predicted"/>
<keyword evidence="2" id="KW-1185">Reference proteome</keyword>
<name>A0A5C6DS50_9BACT</name>
<protein>
    <submittedName>
        <fullName evidence="1">Uncharacterized protein</fullName>
    </submittedName>
</protein>
<evidence type="ECO:0000313" key="1">
    <source>
        <dbReference type="EMBL" id="TWU39075.1"/>
    </source>
</evidence>
<reference evidence="1 2" key="1">
    <citation type="submission" date="2019-02" db="EMBL/GenBank/DDBJ databases">
        <title>Deep-cultivation of Planctomycetes and their phenomic and genomic characterization uncovers novel biology.</title>
        <authorList>
            <person name="Wiegand S."/>
            <person name="Jogler M."/>
            <person name="Boedeker C."/>
            <person name="Pinto D."/>
            <person name="Vollmers J."/>
            <person name="Rivas-Marin E."/>
            <person name="Kohn T."/>
            <person name="Peeters S.H."/>
            <person name="Heuer A."/>
            <person name="Rast P."/>
            <person name="Oberbeckmann S."/>
            <person name="Bunk B."/>
            <person name="Jeske O."/>
            <person name="Meyerdierks A."/>
            <person name="Storesund J.E."/>
            <person name="Kallscheuer N."/>
            <person name="Luecker S."/>
            <person name="Lage O.M."/>
            <person name="Pohl T."/>
            <person name="Merkel B.J."/>
            <person name="Hornburger P."/>
            <person name="Mueller R.-W."/>
            <person name="Bruemmer F."/>
            <person name="Labrenz M."/>
            <person name="Spormann A.M."/>
            <person name="Op Den Camp H."/>
            <person name="Overmann J."/>
            <person name="Amann R."/>
            <person name="Jetten M.S.M."/>
            <person name="Mascher T."/>
            <person name="Medema M.H."/>
            <person name="Devos D.P."/>
            <person name="Kaster A.-K."/>
            <person name="Ovreas L."/>
            <person name="Rohde M."/>
            <person name="Galperin M.Y."/>
            <person name="Jogler C."/>
        </authorList>
    </citation>
    <scope>NUCLEOTIDE SEQUENCE [LARGE SCALE GENOMIC DNA]</scope>
    <source>
        <strain evidence="1 2">Q31b</strain>
    </source>
</reference>
<comment type="caution">
    <text evidence="1">The sequence shown here is derived from an EMBL/GenBank/DDBJ whole genome shotgun (WGS) entry which is preliminary data.</text>
</comment>
<sequence>MIIGNRWKVEENFVDVGVGNKHAASSCSCFRVLFVFPSFLSPPDLAYKNDSELPQITAVGRVNLRGRVDIAIPVILVRHRRVRRFWLSRY</sequence>
<organism evidence="1 2">
    <name type="scientific">Novipirellula aureliae</name>
    <dbReference type="NCBI Taxonomy" id="2527966"/>
    <lineage>
        <taxon>Bacteria</taxon>
        <taxon>Pseudomonadati</taxon>
        <taxon>Planctomycetota</taxon>
        <taxon>Planctomycetia</taxon>
        <taxon>Pirellulales</taxon>
        <taxon>Pirellulaceae</taxon>
        <taxon>Novipirellula</taxon>
    </lineage>
</organism>
<evidence type="ECO:0000313" key="2">
    <source>
        <dbReference type="Proteomes" id="UP000315471"/>
    </source>
</evidence>
<accession>A0A5C6DS50</accession>